<dbReference type="Pfam" id="PF00903">
    <property type="entry name" value="Glyoxalase"/>
    <property type="match status" value="1"/>
</dbReference>
<accession>A0A6J7K3Y6</accession>
<dbReference type="EMBL" id="CAFBNF010000165">
    <property type="protein sequence ID" value="CAB4950720.1"/>
    <property type="molecule type" value="Genomic_DNA"/>
</dbReference>
<protein>
    <submittedName>
        <fullName evidence="2">Unannotated protein</fullName>
    </submittedName>
</protein>
<feature type="domain" description="VOC" evidence="1">
    <location>
        <begin position="7"/>
        <end position="121"/>
    </location>
</feature>
<dbReference type="PROSITE" id="PS51819">
    <property type="entry name" value="VOC"/>
    <property type="match status" value="2"/>
</dbReference>
<name>A0A6J7K3Y6_9ZZZZ</name>
<evidence type="ECO:0000313" key="2">
    <source>
        <dbReference type="EMBL" id="CAB4950720.1"/>
    </source>
</evidence>
<dbReference type="Gene3D" id="3.10.180.10">
    <property type="entry name" value="2,3-Dihydroxybiphenyl 1,2-Dioxygenase, domain 1"/>
    <property type="match status" value="2"/>
</dbReference>
<gene>
    <name evidence="2" type="ORF">UFOPK3773_01390</name>
</gene>
<organism evidence="2">
    <name type="scientific">freshwater metagenome</name>
    <dbReference type="NCBI Taxonomy" id="449393"/>
    <lineage>
        <taxon>unclassified sequences</taxon>
        <taxon>metagenomes</taxon>
        <taxon>ecological metagenomes</taxon>
    </lineage>
</organism>
<dbReference type="SUPFAM" id="SSF54593">
    <property type="entry name" value="Glyoxalase/Bleomycin resistance protein/Dihydroxybiphenyl dioxygenase"/>
    <property type="match status" value="1"/>
</dbReference>
<feature type="domain" description="VOC" evidence="1">
    <location>
        <begin position="143"/>
        <end position="262"/>
    </location>
</feature>
<dbReference type="InterPro" id="IPR029068">
    <property type="entry name" value="Glyas_Bleomycin-R_OHBP_Dase"/>
</dbReference>
<sequence length="289" mass="32277">MAAEVRTLGYCIISTGDLVAWEAFACDLLGLQVADRTDERLRLRNDEKAYRLEVQRGDAEGVTVLGWEVDGAAELAELASRVEAAGYEVTREGSELARQRSVTELVSFTDPDGLRLELFYGQLNDKRKFVSPTGANFLTGDGGLGHVFQLVNEEEPFRHLYLDVLGFKLSDFIDFGPIQATFTHCNERHHSFAFAPVPDAPKGIGHIMFEVDDIDIVGRAYDKVVKEKAAPLVLTFGRHSNDQMMSFYMTSPSGFQIEYGTGGVLIDDETWRPSRYDAPNFWGHERVQG</sequence>
<dbReference type="InterPro" id="IPR037523">
    <property type="entry name" value="VOC_core"/>
</dbReference>
<dbReference type="CDD" id="cd07237">
    <property type="entry name" value="BphC1-RGP6_C_like"/>
    <property type="match status" value="1"/>
</dbReference>
<dbReference type="AlphaFoldDB" id="A0A6J7K3Y6"/>
<reference evidence="2" key="1">
    <citation type="submission" date="2020-05" db="EMBL/GenBank/DDBJ databases">
        <authorList>
            <person name="Chiriac C."/>
            <person name="Salcher M."/>
            <person name="Ghai R."/>
            <person name="Kavagutti S V."/>
        </authorList>
    </citation>
    <scope>NUCLEOTIDE SEQUENCE</scope>
</reference>
<dbReference type="CDD" id="cd07252">
    <property type="entry name" value="BphC1-RGP6_N_like"/>
    <property type="match status" value="1"/>
</dbReference>
<proteinExistence type="predicted"/>
<evidence type="ECO:0000259" key="1">
    <source>
        <dbReference type="PROSITE" id="PS51819"/>
    </source>
</evidence>
<dbReference type="Pfam" id="PF22632">
    <property type="entry name" value="BphC_D1"/>
    <property type="match status" value="1"/>
</dbReference>
<dbReference type="InterPro" id="IPR004360">
    <property type="entry name" value="Glyas_Fos-R_dOase_dom"/>
</dbReference>